<reference evidence="8 9" key="1">
    <citation type="submission" date="2020-08" db="EMBL/GenBank/DDBJ databases">
        <title>Whole genome shotgun sequence of Actinocatenispora thailandica NBRC 105041.</title>
        <authorList>
            <person name="Komaki H."/>
            <person name="Tamura T."/>
        </authorList>
    </citation>
    <scope>NUCLEOTIDE SEQUENCE [LARGE SCALE GENOMIC DNA]</scope>
    <source>
        <strain evidence="8 9">NBRC 105041</strain>
    </source>
</reference>
<evidence type="ECO:0000256" key="3">
    <source>
        <dbReference type="ARBA" id="ARBA00022692"/>
    </source>
</evidence>
<evidence type="ECO:0000256" key="1">
    <source>
        <dbReference type="ARBA" id="ARBA00004651"/>
    </source>
</evidence>
<evidence type="ECO:0000259" key="7">
    <source>
        <dbReference type="PROSITE" id="PS50156"/>
    </source>
</evidence>
<dbReference type="InterPro" id="IPR004869">
    <property type="entry name" value="MMPL_dom"/>
</dbReference>
<keyword evidence="3 6" id="KW-0812">Transmembrane</keyword>
<dbReference type="Pfam" id="PF03176">
    <property type="entry name" value="MMPL"/>
    <property type="match status" value="2"/>
</dbReference>
<dbReference type="EMBL" id="AP023355">
    <property type="protein sequence ID" value="BCJ32892.1"/>
    <property type="molecule type" value="Genomic_DNA"/>
</dbReference>
<feature type="transmembrane region" description="Helical" evidence="6">
    <location>
        <begin position="297"/>
        <end position="321"/>
    </location>
</feature>
<feature type="transmembrane region" description="Helical" evidence="6">
    <location>
        <begin position="542"/>
        <end position="561"/>
    </location>
</feature>
<keyword evidence="9" id="KW-1185">Reference proteome</keyword>
<evidence type="ECO:0000256" key="2">
    <source>
        <dbReference type="ARBA" id="ARBA00022475"/>
    </source>
</evidence>
<dbReference type="SUPFAM" id="SSF82866">
    <property type="entry name" value="Multidrug efflux transporter AcrB transmembrane domain"/>
    <property type="match status" value="2"/>
</dbReference>
<dbReference type="Gene3D" id="1.20.1640.10">
    <property type="entry name" value="Multidrug efflux transporter AcrB transmembrane domain"/>
    <property type="match status" value="2"/>
</dbReference>
<feature type="transmembrane region" description="Helical" evidence="6">
    <location>
        <begin position="224"/>
        <end position="242"/>
    </location>
</feature>
<organism evidence="8 9">
    <name type="scientific">Actinocatenispora thailandica</name>
    <dbReference type="NCBI Taxonomy" id="227318"/>
    <lineage>
        <taxon>Bacteria</taxon>
        <taxon>Bacillati</taxon>
        <taxon>Actinomycetota</taxon>
        <taxon>Actinomycetes</taxon>
        <taxon>Micromonosporales</taxon>
        <taxon>Micromonosporaceae</taxon>
        <taxon>Actinocatenispora</taxon>
    </lineage>
</organism>
<feature type="transmembrane region" description="Helical" evidence="6">
    <location>
        <begin position="623"/>
        <end position="645"/>
    </location>
</feature>
<dbReference type="AlphaFoldDB" id="A0A7R7DJJ6"/>
<dbReference type="PANTHER" id="PTHR33406:SF13">
    <property type="entry name" value="MEMBRANE PROTEIN YDFJ"/>
    <property type="match status" value="1"/>
</dbReference>
<dbReference type="PANTHER" id="PTHR33406">
    <property type="entry name" value="MEMBRANE PROTEIN MJ1562-RELATED"/>
    <property type="match status" value="1"/>
</dbReference>
<accession>A0A7R7DJJ6</accession>
<evidence type="ECO:0000256" key="4">
    <source>
        <dbReference type="ARBA" id="ARBA00022989"/>
    </source>
</evidence>
<dbReference type="InterPro" id="IPR050545">
    <property type="entry name" value="Mycobact_MmpL"/>
</dbReference>
<feature type="domain" description="SSD" evidence="7">
    <location>
        <begin position="208"/>
        <end position="319"/>
    </location>
</feature>
<dbReference type="GO" id="GO:0005886">
    <property type="term" value="C:plasma membrane"/>
    <property type="evidence" value="ECO:0007669"/>
    <property type="project" value="UniProtKB-SubCell"/>
</dbReference>
<evidence type="ECO:0000313" key="8">
    <source>
        <dbReference type="EMBL" id="BCJ32892.1"/>
    </source>
</evidence>
<evidence type="ECO:0000256" key="5">
    <source>
        <dbReference type="ARBA" id="ARBA00023136"/>
    </source>
</evidence>
<dbReference type="Proteomes" id="UP000611640">
    <property type="component" value="Chromosome"/>
</dbReference>
<dbReference type="KEGG" id="atl:Athai_03950"/>
<feature type="transmembrane region" description="Helical" evidence="6">
    <location>
        <begin position="269"/>
        <end position="291"/>
    </location>
</feature>
<dbReference type="InterPro" id="IPR000731">
    <property type="entry name" value="SSD"/>
</dbReference>
<feature type="transmembrane region" description="Helical" evidence="6">
    <location>
        <begin position="170"/>
        <end position="190"/>
    </location>
</feature>
<sequence>MGRFCARHGWWVAAAWLVLLVGATVGNRLAGGTYSDDFQIPNSPAQQGANLLQAHDAAAGGQSGQLVFTVGHGTVADHRSQVETATHDVGALSHVLSASDPLSSGTTSKDGRTAYSTVHFDVNPSTLGSSYVDSVDRAVSGARAAGVHVDYGGVLGQAARPKANDALSEAIGMGVAVVVLLLGFGSVYAAGLPILSALAGVGTGIGVLGLVAATTTFASVSPTLAVMIGLGVGIDYALFLTTRYRQYVMDGMDPVEAVGRTSAHSGRSVLVAAVTVIIAMIGLYASGIGFIGKLGLAAAIAVAVAALAAITLVPALLGLAGRRIDRLWVRRPVAESGAGGAATGWHRYARRVSRHPWRFLGAGLAVLVVLAIPMFSMTLGHVDAGADPTSYTDRRAYDAISDAFGPGANGPLTVVVQPAAGKSASSLATPVGDALHKTAGVASVSSPTTTPDGALLVTTVVPTTGPQDAATDQLLHHLTDDVLPSALQGTGAQSSITGTLPANLDFRDQVSAQLPVIIGVVIGAAFLLLTSSFRSPVLALKAAVLNLFSIGAAYGVIVAVFQWGWGGALLGVAEKVPIESYVPMMMFAIVFGLSMDYEVFLLSHIRERWLATGDNRRSVAEGLAATARVISCAALIMTSVFLAFLLSSNVVVKMLALGLGVSVLIDATLIRLVVVPATMFLFGPANWWLPRWLDRLLPNIEAEPAPEPPEALPGGEPAPESA</sequence>
<feature type="transmembrane region" description="Helical" evidence="6">
    <location>
        <begin position="510"/>
        <end position="530"/>
    </location>
</feature>
<feature type="transmembrane region" description="Helical" evidence="6">
    <location>
        <begin position="197"/>
        <end position="218"/>
    </location>
</feature>
<protein>
    <submittedName>
        <fullName evidence="8">Membrane protein</fullName>
    </submittedName>
</protein>
<keyword evidence="5 6" id="KW-0472">Membrane</keyword>
<proteinExistence type="predicted"/>
<dbReference type="PROSITE" id="PS50156">
    <property type="entry name" value="SSD"/>
    <property type="match status" value="1"/>
</dbReference>
<evidence type="ECO:0000313" key="9">
    <source>
        <dbReference type="Proteomes" id="UP000611640"/>
    </source>
</evidence>
<keyword evidence="4 6" id="KW-1133">Transmembrane helix</keyword>
<evidence type="ECO:0000256" key="6">
    <source>
        <dbReference type="SAM" id="Phobius"/>
    </source>
</evidence>
<gene>
    <name evidence="8" type="ORF">Athai_03950</name>
</gene>
<keyword evidence="2" id="KW-1003">Cell membrane</keyword>
<feature type="transmembrane region" description="Helical" evidence="6">
    <location>
        <begin position="657"/>
        <end position="682"/>
    </location>
</feature>
<name>A0A7R7DJJ6_9ACTN</name>
<comment type="subcellular location">
    <subcellularLocation>
        <location evidence="1">Cell membrane</location>
        <topology evidence="1">Multi-pass membrane protein</topology>
    </subcellularLocation>
</comment>
<feature type="transmembrane region" description="Helical" evidence="6">
    <location>
        <begin position="581"/>
        <end position="602"/>
    </location>
</feature>
<feature type="transmembrane region" description="Helical" evidence="6">
    <location>
        <begin position="357"/>
        <end position="375"/>
    </location>
</feature>